<proteinExistence type="predicted"/>
<name>A0AAW0MR25_9GOBI</name>
<organism evidence="1 2">
    <name type="scientific">Mugilogobius chulae</name>
    <name type="common">yellowstripe goby</name>
    <dbReference type="NCBI Taxonomy" id="88201"/>
    <lineage>
        <taxon>Eukaryota</taxon>
        <taxon>Metazoa</taxon>
        <taxon>Chordata</taxon>
        <taxon>Craniata</taxon>
        <taxon>Vertebrata</taxon>
        <taxon>Euteleostomi</taxon>
        <taxon>Actinopterygii</taxon>
        <taxon>Neopterygii</taxon>
        <taxon>Teleostei</taxon>
        <taxon>Neoteleostei</taxon>
        <taxon>Acanthomorphata</taxon>
        <taxon>Gobiaria</taxon>
        <taxon>Gobiiformes</taxon>
        <taxon>Gobioidei</taxon>
        <taxon>Gobiidae</taxon>
        <taxon>Gobionellinae</taxon>
        <taxon>Mugilogobius</taxon>
    </lineage>
</organism>
<gene>
    <name evidence="1" type="ORF">WMY93_033968</name>
</gene>
<reference evidence="2" key="1">
    <citation type="submission" date="2024-04" db="EMBL/GenBank/DDBJ databases">
        <title>Salinicola lusitanus LLJ914,a marine bacterium isolated from the Okinawa Trough.</title>
        <authorList>
            <person name="Li J."/>
        </authorList>
    </citation>
    <scope>NUCLEOTIDE SEQUENCE [LARGE SCALE GENOMIC DNA]</scope>
</reference>
<evidence type="ECO:0000313" key="1">
    <source>
        <dbReference type="EMBL" id="KAK7879249.1"/>
    </source>
</evidence>
<protein>
    <submittedName>
        <fullName evidence="1">Uncharacterized protein</fullName>
    </submittedName>
</protein>
<evidence type="ECO:0000313" key="2">
    <source>
        <dbReference type="Proteomes" id="UP001460270"/>
    </source>
</evidence>
<dbReference type="Proteomes" id="UP001460270">
    <property type="component" value="Unassembled WGS sequence"/>
</dbReference>
<dbReference type="AlphaFoldDB" id="A0AAW0MR25"/>
<accession>A0AAW0MR25</accession>
<keyword evidence="2" id="KW-1185">Reference proteome</keyword>
<dbReference type="EMBL" id="JBBPFD010000308">
    <property type="protein sequence ID" value="KAK7879249.1"/>
    <property type="molecule type" value="Genomic_DNA"/>
</dbReference>
<sequence>MSLHPKEEPEELDESVFKDFYSDHNSPMNMCIADRQKDTAPPHTSEPSVSMFHTHTYSPVHQLLVRLSGSEDLCTSFTTAQCEAFTCPNPVCPVLLSEGASDCRS</sequence>
<comment type="caution">
    <text evidence="1">The sequence shown here is derived from an EMBL/GenBank/DDBJ whole genome shotgun (WGS) entry which is preliminary data.</text>
</comment>